<dbReference type="Proteomes" id="UP001396334">
    <property type="component" value="Unassembled WGS sequence"/>
</dbReference>
<comment type="caution">
    <text evidence="1">The sequence shown here is derived from an EMBL/GenBank/DDBJ whole genome shotgun (WGS) entry which is preliminary data.</text>
</comment>
<organism evidence="1 2">
    <name type="scientific">Hibiscus sabdariffa</name>
    <name type="common">roselle</name>
    <dbReference type="NCBI Taxonomy" id="183260"/>
    <lineage>
        <taxon>Eukaryota</taxon>
        <taxon>Viridiplantae</taxon>
        <taxon>Streptophyta</taxon>
        <taxon>Embryophyta</taxon>
        <taxon>Tracheophyta</taxon>
        <taxon>Spermatophyta</taxon>
        <taxon>Magnoliopsida</taxon>
        <taxon>eudicotyledons</taxon>
        <taxon>Gunneridae</taxon>
        <taxon>Pentapetalae</taxon>
        <taxon>rosids</taxon>
        <taxon>malvids</taxon>
        <taxon>Malvales</taxon>
        <taxon>Malvaceae</taxon>
        <taxon>Malvoideae</taxon>
        <taxon>Hibiscus</taxon>
    </lineage>
</organism>
<gene>
    <name evidence="1" type="ORF">V6N11_033764</name>
</gene>
<keyword evidence="2" id="KW-1185">Reference proteome</keyword>
<proteinExistence type="predicted"/>
<evidence type="ECO:0000313" key="2">
    <source>
        <dbReference type="Proteomes" id="UP001396334"/>
    </source>
</evidence>
<protein>
    <submittedName>
        <fullName evidence="1">Uncharacterized protein</fullName>
    </submittedName>
</protein>
<evidence type="ECO:0000313" key="1">
    <source>
        <dbReference type="EMBL" id="KAK9018717.1"/>
    </source>
</evidence>
<sequence length="89" mass="9633">MAKKCVDFSNGIGLYQSRPKSTIPRGPRHLQMAWSVGPTNSDAKSCVRSQGLQLVKTMPPARGTLQLHLGYQAACRTHAPTGPGLPRHL</sequence>
<reference evidence="1 2" key="1">
    <citation type="journal article" date="2024" name="G3 (Bethesda)">
        <title>Genome assembly of Hibiscus sabdariffa L. provides insights into metabolisms of medicinal natural products.</title>
        <authorList>
            <person name="Kim T."/>
        </authorList>
    </citation>
    <scope>NUCLEOTIDE SEQUENCE [LARGE SCALE GENOMIC DNA]</scope>
    <source>
        <strain evidence="1">TK-2024</strain>
        <tissue evidence="1">Old leaves</tissue>
    </source>
</reference>
<dbReference type="EMBL" id="JBBPBN010000018">
    <property type="protein sequence ID" value="KAK9018717.1"/>
    <property type="molecule type" value="Genomic_DNA"/>
</dbReference>
<name>A0ABR2S0I4_9ROSI</name>
<accession>A0ABR2S0I4</accession>